<feature type="domain" description="Choline/carnitine acyltransferase" evidence="5">
    <location>
        <begin position="66"/>
        <end position="677"/>
    </location>
</feature>
<protein>
    <submittedName>
        <fullName evidence="6">Carnitine acetyl transferase</fullName>
    </submittedName>
</protein>
<organism evidence="6 7">
    <name type="scientific">Exidia glandulosa HHB12029</name>
    <dbReference type="NCBI Taxonomy" id="1314781"/>
    <lineage>
        <taxon>Eukaryota</taxon>
        <taxon>Fungi</taxon>
        <taxon>Dikarya</taxon>
        <taxon>Basidiomycota</taxon>
        <taxon>Agaricomycotina</taxon>
        <taxon>Agaricomycetes</taxon>
        <taxon>Auriculariales</taxon>
        <taxon>Exidiaceae</taxon>
        <taxon>Exidia</taxon>
    </lineage>
</organism>
<gene>
    <name evidence="6" type="ORF">EXIGLDRAFT_718968</name>
</gene>
<accession>A0A165NTX8</accession>
<dbReference type="Gene3D" id="3.30.559.10">
    <property type="entry name" value="Chloramphenicol acetyltransferase-like domain"/>
    <property type="match status" value="1"/>
</dbReference>
<evidence type="ECO:0000256" key="3">
    <source>
        <dbReference type="ARBA" id="ARBA00023315"/>
    </source>
</evidence>
<evidence type="ECO:0000313" key="7">
    <source>
        <dbReference type="Proteomes" id="UP000077266"/>
    </source>
</evidence>
<dbReference type="SUPFAM" id="SSF52777">
    <property type="entry name" value="CoA-dependent acyltransferases"/>
    <property type="match status" value="2"/>
</dbReference>
<keyword evidence="3" id="KW-0012">Acyltransferase</keyword>
<feature type="active site" description="Proton acceptor" evidence="4">
    <location>
        <position position="369"/>
    </location>
</feature>
<name>A0A165NTX8_EXIGL</name>
<reference evidence="6 7" key="1">
    <citation type="journal article" date="2016" name="Mol. Biol. Evol.">
        <title>Comparative Genomics of Early-Diverging Mushroom-Forming Fungi Provides Insights into the Origins of Lignocellulose Decay Capabilities.</title>
        <authorList>
            <person name="Nagy L.G."/>
            <person name="Riley R."/>
            <person name="Tritt A."/>
            <person name="Adam C."/>
            <person name="Daum C."/>
            <person name="Floudas D."/>
            <person name="Sun H."/>
            <person name="Yadav J.S."/>
            <person name="Pangilinan J."/>
            <person name="Larsson K.H."/>
            <person name="Matsuura K."/>
            <person name="Barry K."/>
            <person name="Labutti K."/>
            <person name="Kuo R."/>
            <person name="Ohm R.A."/>
            <person name="Bhattacharya S.S."/>
            <person name="Shirouzu T."/>
            <person name="Yoshinaga Y."/>
            <person name="Martin F.M."/>
            <person name="Grigoriev I.V."/>
            <person name="Hibbett D.S."/>
        </authorList>
    </citation>
    <scope>NUCLEOTIDE SEQUENCE [LARGE SCALE GENOMIC DNA]</scope>
    <source>
        <strain evidence="6 7">HHB12029</strain>
    </source>
</reference>
<dbReference type="Proteomes" id="UP000077266">
    <property type="component" value="Unassembled WGS sequence"/>
</dbReference>
<dbReference type="Pfam" id="PF00755">
    <property type="entry name" value="Carn_acyltransf"/>
    <property type="match status" value="1"/>
</dbReference>
<evidence type="ECO:0000259" key="5">
    <source>
        <dbReference type="Pfam" id="PF00755"/>
    </source>
</evidence>
<dbReference type="Gene3D" id="3.30.559.70">
    <property type="entry name" value="Choline/Carnitine o-acyltransferase, domain 2"/>
    <property type="match status" value="1"/>
</dbReference>
<dbReference type="OrthoDB" id="240216at2759"/>
<dbReference type="InterPro" id="IPR042231">
    <property type="entry name" value="Cho/carn_acyl_trans_2"/>
</dbReference>
<dbReference type="GO" id="GO:0016746">
    <property type="term" value="F:acyltransferase activity"/>
    <property type="evidence" value="ECO:0007669"/>
    <property type="project" value="UniProtKB-KW"/>
</dbReference>
<sequence>MLGTAQLQPVCRRLGGARLLHKQRFRPMITTTDNERRPPHPQWKAQAPFPPQGTVTYAHQSNLPRLPILPLQPTLEKLKTSLKPLAWSEEEFQATAKKIDDFGASSAIGETLQSRLEEWGKDKDHWLEEWWDDIGYLKYRDSVVVNVSYYYGFTPHPAHLPQTPAHRAAALTRATLLFRSKLKQGLLQPDATKEGPICMDTWRWMFDCCRIPGLKGEDWSVSYAKPGETGIEGHIIVMRRTGVWKIDVVRDGRLLTTGELEKLFELVYQQADGKEFQSVGILTASDRDTWAKDYKTLTKNYKNKQILVDIHSAAFIVSLDEATPEDPVEFSRELWHGGVDGKGLENRWVDKPVQLIVYDNCKAGVMGEHSVMDGTPMVRLCDDILNDLHRPDFDHGDSPDSLLARPTAEIDIPGDDRESRTFRRLRAELRDAQLTHLPWIVDTHIKPLIEVAKARAGNLVAGQSLGYLLTKYGKKEIKAFGASPDGWAQMIVQLAYARLLRAHPHLQGTAADPSKPVHLPGGTYEAAMTRRFYKGRTEAIRVVSSESRAWVASMDDNSATAEKRRELFAQALKRHGADAREAGAGRGVDRHMLGLRLRVKHDDGEVPLFEDALFKRGSNWVLSTSAIFSPHFPVYGWGEVVPNGFGVAYMTGYDDRLQYTITSRIEMPNADFVREIERAAEDLRDLFTAVDGNKSKL</sequence>
<keyword evidence="7" id="KW-1185">Reference proteome</keyword>
<dbReference type="EMBL" id="KV425895">
    <property type="protein sequence ID" value="KZW01215.1"/>
    <property type="molecule type" value="Genomic_DNA"/>
</dbReference>
<dbReference type="PANTHER" id="PTHR22589">
    <property type="entry name" value="CARNITINE O-ACYLTRANSFERASE"/>
    <property type="match status" value="1"/>
</dbReference>
<evidence type="ECO:0000313" key="6">
    <source>
        <dbReference type="EMBL" id="KZW01215.1"/>
    </source>
</evidence>
<dbReference type="AlphaFoldDB" id="A0A165NTX8"/>
<evidence type="ECO:0000256" key="4">
    <source>
        <dbReference type="PIRSR" id="PIRSR600542-1"/>
    </source>
</evidence>
<evidence type="ECO:0000256" key="2">
    <source>
        <dbReference type="ARBA" id="ARBA00022679"/>
    </source>
</evidence>
<keyword evidence="2 6" id="KW-0808">Transferase</keyword>
<dbReference type="InterPro" id="IPR023213">
    <property type="entry name" value="CAT-like_dom_sf"/>
</dbReference>
<dbReference type="PANTHER" id="PTHR22589:SF103">
    <property type="entry name" value="CARNITINE O-ACETYL-TRANSFERASE, ISOFORM A-RELATED"/>
    <property type="match status" value="1"/>
</dbReference>
<comment type="similarity">
    <text evidence="1">Belongs to the carnitine/choline acetyltransferase family.</text>
</comment>
<dbReference type="InterPro" id="IPR039551">
    <property type="entry name" value="Cho/carn_acyl_trans"/>
</dbReference>
<proteinExistence type="inferred from homology"/>
<dbReference type="InParanoid" id="A0A165NTX8"/>
<evidence type="ECO:0000256" key="1">
    <source>
        <dbReference type="ARBA" id="ARBA00005232"/>
    </source>
</evidence>
<dbReference type="InterPro" id="IPR000542">
    <property type="entry name" value="Carn_acyl_trans"/>
</dbReference>
<dbReference type="STRING" id="1314781.A0A165NTX8"/>